<evidence type="ECO:0000313" key="2">
    <source>
        <dbReference type="Proteomes" id="UP000199245"/>
    </source>
</evidence>
<dbReference type="Proteomes" id="UP000199245">
    <property type="component" value="Unassembled WGS sequence"/>
</dbReference>
<organism evidence="1 2">
    <name type="scientific">Bradyrhizobium brasilense</name>
    <dbReference type="NCBI Taxonomy" id="1419277"/>
    <lineage>
        <taxon>Bacteria</taxon>
        <taxon>Pseudomonadati</taxon>
        <taxon>Pseudomonadota</taxon>
        <taxon>Alphaproteobacteria</taxon>
        <taxon>Hyphomicrobiales</taxon>
        <taxon>Nitrobacteraceae</taxon>
        <taxon>Bradyrhizobium</taxon>
    </lineage>
</organism>
<dbReference type="RefSeq" id="WP_092084106.1">
    <property type="nucleotide sequence ID" value="NZ_FMZW01000017.1"/>
</dbReference>
<reference evidence="1 2" key="1">
    <citation type="submission" date="2016-10" db="EMBL/GenBank/DDBJ databases">
        <authorList>
            <person name="de Groot N.N."/>
        </authorList>
    </citation>
    <scope>NUCLEOTIDE SEQUENCE [LARGE SCALE GENOMIC DNA]</scope>
    <source>
        <strain evidence="1 2">R5</strain>
    </source>
</reference>
<gene>
    <name evidence="1" type="ORF">SAMN05216337_1017158</name>
</gene>
<accession>A0A1G6Z266</accession>
<name>A0A1G6Z266_9BRAD</name>
<protein>
    <submittedName>
        <fullName evidence="1">Uncharacterized protein</fullName>
    </submittedName>
</protein>
<proteinExistence type="predicted"/>
<sequence length="269" mass="27797">MSVDPKFTFWFGVWTNVLALLAGYSLQHAPEAIAQFAPDAQWCAGVLVQVNSVILTALAGISSSKPGPLVSVPPGVIKPIVVLAIMFAALFAFGGDAHAQARKPQFTGNIVADTKANLAPKAAATTGAPTGLAKFMSDLANLQKTIVDNVVADITAADADAATLTNPGDPASFRDPIAHACYPAAVKFLTELPVSTAPTGTLVGVQLFQKKRDFIMQIQAGLPTYLKLGCAPLLGDEAQVFTKLMGLVGINVALNTLIPGAGALSALSF</sequence>
<dbReference type="EMBL" id="FMZW01000017">
    <property type="protein sequence ID" value="SDD95906.1"/>
    <property type="molecule type" value="Genomic_DNA"/>
</dbReference>
<dbReference type="AlphaFoldDB" id="A0A1G6Z266"/>
<evidence type="ECO:0000313" key="1">
    <source>
        <dbReference type="EMBL" id="SDD95906.1"/>
    </source>
</evidence>